<dbReference type="Gene3D" id="3.30.460.10">
    <property type="entry name" value="Beta Polymerase, domain 2"/>
    <property type="match status" value="1"/>
</dbReference>
<dbReference type="Proteomes" id="UP000199444">
    <property type="component" value="Unassembled WGS sequence"/>
</dbReference>
<dbReference type="GO" id="GO:0005737">
    <property type="term" value="C:cytoplasm"/>
    <property type="evidence" value="ECO:0007669"/>
    <property type="project" value="UniProtKB-SubCell"/>
</dbReference>
<dbReference type="FunFam" id="3.30.460.10:FF:000015">
    <property type="entry name" value="Ribosomal silencing factor RsfS"/>
    <property type="match status" value="1"/>
</dbReference>
<organism evidence="6 7">
    <name type="scientific">Virgibacillus salinus</name>
    <dbReference type="NCBI Taxonomy" id="553311"/>
    <lineage>
        <taxon>Bacteria</taxon>
        <taxon>Bacillati</taxon>
        <taxon>Bacillota</taxon>
        <taxon>Bacilli</taxon>
        <taxon>Bacillales</taxon>
        <taxon>Bacillaceae</taxon>
        <taxon>Virgibacillus</taxon>
    </lineage>
</organism>
<accession>A0A1H1B9S1</accession>
<keyword evidence="4 5" id="KW-0810">Translation regulation</keyword>
<dbReference type="Pfam" id="PF02410">
    <property type="entry name" value="RsfS"/>
    <property type="match status" value="1"/>
</dbReference>
<comment type="similarity">
    <text evidence="1 5">Belongs to the Iojap/RsfS family.</text>
</comment>
<proteinExistence type="inferred from homology"/>
<evidence type="ECO:0000313" key="6">
    <source>
        <dbReference type="EMBL" id="SDQ48136.1"/>
    </source>
</evidence>
<dbReference type="GO" id="GO:0042256">
    <property type="term" value="P:cytosolic ribosome assembly"/>
    <property type="evidence" value="ECO:0007669"/>
    <property type="project" value="UniProtKB-UniRule"/>
</dbReference>
<dbReference type="EMBL" id="FNKD01000002">
    <property type="protein sequence ID" value="SDQ48136.1"/>
    <property type="molecule type" value="Genomic_DNA"/>
</dbReference>
<evidence type="ECO:0000313" key="7">
    <source>
        <dbReference type="Proteomes" id="UP000199444"/>
    </source>
</evidence>
<comment type="function">
    <text evidence="5">Functions as a ribosomal silencing factor. Interacts with ribosomal protein uL14 (rplN), blocking formation of intersubunit bridge B8. Prevents association of the 30S and 50S ribosomal subunits and the formation of functional ribosomes, thus repressing translation.</text>
</comment>
<dbReference type="GO" id="GO:0043023">
    <property type="term" value="F:ribosomal large subunit binding"/>
    <property type="evidence" value="ECO:0007669"/>
    <property type="project" value="TreeGrafter"/>
</dbReference>
<evidence type="ECO:0000256" key="1">
    <source>
        <dbReference type="ARBA" id="ARBA00010574"/>
    </source>
</evidence>
<reference evidence="6 7" key="1">
    <citation type="submission" date="2016-10" db="EMBL/GenBank/DDBJ databases">
        <authorList>
            <person name="de Groot N.N."/>
        </authorList>
    </citation>
    <scope>NUCLEOTIDE SEQUENCE [LARGE SCALE GENOMIC DNA]</scope>
    <source>
        <strain evidence="6 7">CGMCC 1.10449</strain>
    </source>
</reference>
<keyword evidence="3 5" id="KW-0678">Repressor</keyword>
<dbReference type="GO" id="GO:0090071">
    <property type="term" value="P:negative regulation of ribosome biogenesis"/>
    <property type="evidence" value="ECO:0007669"/>
    <property type="project" value="UniProtKB-UniRule"/>
</dbReference>
<keyword evidence="7" id="KW-1185">Reference proteome</keyword>
<dbReference type="InterPro" id="IPR004394">
    <property type="entry name" value="Iojap/RsfS/C7orf30"/>
</dbReference>
<comment type="subunit">
    <text evidence="5">Interacts with ribosomal protein uL14 (rplN).</text>
</comment>
<dbReference type="SUPFAM" id="SSF81301">
    <property type="entry name" value="Nucleotidyltransferase"/>
    <property type="match status" value="1"/>
</dbReference>
<evidence type="ECO:0000256" key="2">
    <source>
        <dbReference type="ARBA" id="ARBA00022490"/>
    </source>
</evidence>
<name>A0A1H1B9S1_9BACI</name>
<evidence type="ECO:0000256" key="4">
    <source>
        <dbReference type="ARBA" id="ARBA00022845"/>
    </source>
</evidence>
<comment type="subcellular location">
    <subcellularLocation>
        <location evidence="5">Cytoplasm</location>
    </subcellularLocation>
</comment>
<dbReference type="HAMAP" id="MF_01477">
    <property type="entry name" value="Iojap_RsfS"/>
    <property type="match status" value="1"/>
</dbReference>
<gene>
    <name evidence="5" type="primary">rsfS</name>
    <name evidence="6" type="ORF">SAMN05216231_1647</name>
</gene>
<evidence type="ECO:0000256" key="3">
    <source>
        <dbReference type="ARBA" id="ARBA00022491"/>
    </source>
</evidence>
<evidence type="ECO:0000256" key="5">
    <source>
        <dbReference type="HAMAP-Rule" id="MF_01477"/>
    </source>
</evidence>
<dbReference type="STRING" id="553311.SAMN05216231_1647"/>
<dbReference type="PANTHER" id="PTHR21043:SF0">
    <property type="entry name" value="MITOCHONDRIAL ASSEMBLY OF RIBOSOMAL LARGE SUBUNIT PROTEIN 1"/>
    <property type="match status" value="1"/>
</dbReference>
<dbReference type="InterPro" id="IPR043519">
    <property type="entry name" value="NT_sf"/>
</dbReference>
<dbReference type="NCBIfam" id="TIGR00090">
    <property type="entry name" value="rsfS_iojap_ybeB"/>
    <property type="match status" value="1"/>
</dbReference>
<dbReference type="RefSeq" id="WP_092492500.1">
    <property type="nucleotide sequence ID" value="NZ_FNKD01000002.1"/>
</dbReference>
<dbReference type="PANTHER" id="PTHR21043">
    <property type="entry name" value="IOJAP SUPERFAMILY ORTHOLOG"/>
    <property type="match status" value="1"/>
</dbReference>
<dbReference type="AlphaFoldDB" id="A0A1H1B9S1"/>
<keyword evidence="2 5" id="KW-0963">Cytoplasm</keyword>
<dbReference type="GO" id="GO:0017148">
    <property type="term" value="P:negative regulation of translation"/>
    <property type="evidence" value="ECO:0007669"/>
    <property type="project" value="UniProtKB-UniRule"/>
</dbReference>
<protein>
    <recommendedName>
        <fullName evidence="5">Ribosomal silencing factor RsfS</fullName>
    </recommendedName>
</protein>
<sequence>MDNKEIIQLIANACDDKRAEDIVALDMQDVSLMTDYFLICHGSNERQVQAIARSIKDSMEEEGIIIKRLEGYEQARWILVDLGDIVCHVFHKEERSYYNLERLWGDASKVEISVGHNG</sequence>